<evidence type="ECO:0000256" key="1">
    <source>
        <dbReference type="SAM" id="MobiDB-lite"/>
    </source>
</evidence>
<protein>
    <recommendedName>
        <fullName evidence="2">Myb-like domain-containing protein</fullName>
    </recommendedName>
</protein>
<dbReference type="OrthoDB" id="3562657at2759"/>
<dbReference type="EMBL" id="KB445587">
    <property type="protein sequence ID" value="EMD85602.1"/>
    <property type="molecule type" value="Genomic_DNA"/>
</dbReference>
<feature type="domain" description="Myb-like" evidence="2">
    <location>
        <begin position="601"/>
        <end position="651"/>
    </location>
</feature>
<evidence type="ECO:0000313" key="3">
    <source>
        <dbReference type="EMBL" id="EMD85602.1"/>
    </source>
</evidence>
<dbReference type="Gene3D" id="1.10.10.60">
    <property type="entry name" value="Homeodomain-like"/>
    <property type="match status" value="1"/>
</dbReference>
<name>M2UCF8_COCH5</name>
<feature type="region of interest" description="Disordered" evidence="1">
    <location>
        <begin position="573"/>
        <end position="606"/>
    </location>
</feature>
<dbReference type="AlphaFoldDB" id="M2UCF8"/>
<feature type="compositionally biased region" description="Acidic residues" evidence="1">
    <location>
        <begin position="586"/>
        <end position="595"/>
    </location>
</feature>
<reference evidence="3 4" key="1">
    <citation type="journal article" date="2012" name="PLoS Pathog.">
        <title>Diverse lifestyles and strategies of plant pathogenesis encoded in the genomes of eighteen Dothideomycetes fungi.</title>
        <authorList>
            <person name="Ohm R.A."/>
            <person name="Feau N."/>
            <person name="Henrissat B."/>
            <person name="Schoch C.L."/>
            <person name="Horwitz B.A."/>
            <person name="Barry K.W."/>
            <person name="Condon B.J."/>
            <person name="Copeland A.C."/>
            <person name="Dhillon B."/>
            <person name="Glaser F."/>
            <person name="Hesse C.N."/>
            <person name="Kosti I."/>
            <person name="LaButti K."/>
            <person name="Lindquist E.A."/>
            <person name="Lucas S."/>
            <person name="Salamov A.A."/>
            <person name="Bradshaw R.E."/>
            <person name="Ciuffetti L."/>
            <person name="Hamelin R.C."/>
            <person name="Kema G.H.J."/>
            <person name="Lawrence C."/>
            <person name="Scott J.A."/>
            <person name="Spatafora J.W."/>
            <person name="Turgeon B.G."/>
            <person name="de Wit P.J.G.M."/>
            <person name="Zhong S."/>
            <person name="Goodwin S.B."/>
            <person name="Grigoriev I.V."/>
        </authorList>
    </citation>
    <scope>NUCLEOTIDE SEQUENCE [LARGE SCALE GENOMIC DNA]</scope>
    <source>
        <strain evidence="4">C5 / ATCC 48332 / race O</strain>
    </source>
</reference>
<dbReference type="SUPFAM" id="SSF46689">
    <property type="entry name" value="Homeodomain-like"/>
    <property type="match status" value="1"/>
</dbReference>
<dbReference type="InterPro" id="IPR009057">
    <property type="entry name" value="Homeodomain-like_sf"/>
</dbReference>
<dbReference type="Pfam" id="PF00249">
    <property type="entry name" value="Myb_DNA-binding"/>
    <property type="match status" value="1"/>
</dbReference>
<dbReference type="PROSITE" id="PS50090">
    <property type="entry name" value="MYB_LIKE"/>
    <property type="match status" value="1"/>
</dbReference>
<keyword evidence="4" id="KW-1185">Reference proteome</keyword>
<dbReference type="Proteomes" id="UP000016936">
    <property type="component" value="Unassembled WGS sequence"/>
</dbReference>
<evidence type="ECO:0000313" key="4">
    <source>
        <dbReference type="Proteomes" id="UP000016936"/>
    </source>
</evidence>
<sequence>MATFTSVPQKTSSKFRHYNPTLLKHTQSKPRAKKTVKNDYRNHGEVTTQSLGLLSYLENESNLPAVPQQTLQVQTTGHVEDVDGMDSEKCDLFGVNHRIGTHGFSMGDSHYQLHRELCDEEVMDHATLGLDLNESFHGDDLHSITESAAIGNNHNGSPNAQDKSQYLTTANCMDHAKQRGDLHTAVEYAFSTEYVEDTYHEGLTVEEEMPSSIPSVVNESSKSQKRSHQSSVADDTITILEAVPDVVPDPELDNPHPSKRQRMAERQAPSPIIEPTNMPEPTLLHVCDQTSCISTSDSYIDSPPCAGHEEDRTISLTLPLTDLCDEQHRDGTYVQGAIKERLQAQEYIILPKELELGENVNRESSRRGVSGQGSCSKTGEIYGEKSSHSEACDMPLLRSQPRRHRVWTPEIRRRPSNTALRKLDYNAVPTRPAQQGELSQPQQDSISERLDINAGSQACFPVSNSSGATAEDNINVDYKSGFSMSCQITDLTLYAIPNDSSVVSAILRHCNPSRFLDLVALGHKVLGEQGKVIRMTQLSPNSWVLLGYQCNGSAADPWDRGGFKANWMSSAHDDVASHGTDRSNDGYDEEDENGDENTRGHSQRTHKRWLESEEVLLLSLKDKQGMEWEEVCQRFPDRSAGAVKLRYYTLKKRS</sequence>
<proteinExistence type="predicted"/>
<dbReference type="CDD" id="cd00167">
    <property type="entry name" value="SANT"/>
    <property type="match status" value="1"/>
</dbReference>
<dbReference type="SMART" id="SM00717">
    <property type="entry name" value="SANT"/>
    <property type="match status" value="1"/>
</dbReference>
<dbReference type="InterPro" id="IPR001005">
    <property type="entry name" value="SANT/Myb"/>
</dbReference>
<gene>
    <name evidence="3" type="ORF">COCHEDRAFT_1117765</name>
</gene>
<reference evidence="4" key="2">
    <citation type="journal article" date="2013" name="PLoS Genet.">
        <title>Comparative genome structure, secondary metabolite, and effector coding capacity across Cochliobolus pathogens.</title>
        <authorList>
            <person name="Condon B.J."/>
            <person name="Leng Y."/>
            <person name="Wu D."/>
            <person name="Bushley K.E."/>
            <person name="Ohm R.A."/>
            <person name="Otillar R."/>
            <person name="Martin J."/>
            <person name="Schackwitz W."/>
            <person name="Grimwood J."/>
            <person name="MohdZainudin N."/>
            <person name="Xue C."/>
            <person name="Wang R."/>
            <person name="Manning V.A."/>
            <person name="Dhillon B."/>
            <person name="Tu Z.J."/>
            <person name="Steffenson B.J."/>
            <person name="Salamov A."/>
            <person name="Sun H."/>
            <person name="Lowry S."/>
            <person name="LaButti K."/>
            <person name="Han J."/>
            <person name="Copeland A."/>
            <person name="Lindquist E."/>
            <person name="Barry K."/>
            <person name="Schmutz J."/>
            <person name="Baker S.E."/>
            <person name="Ciuffetti L.M."/>
            <person name="Grigoriev I.V."/>
            <person name="Zhong S."/>
            <person name="Turgeon B.G."/>
        </authorList>
    </citation>
    <scope>NUCLEOTIDE SEQUENCE [LARGE SCALE GENOMIC DNA]</scope>
    <source>
        <strain evidence="4">C5 / ATCC 48332 / race O</strain>
    </source>
</reference>
<dbReference type="OMA" id="HSQRTHK"/>
<feature type="compositionally biased region" description="Polar residues" evidence="1">
    <location>
        <begin position="1"/>
        <end position="12"/>
    </location>
</feature>
<feature type="compositionally biased region" description="Basic and acidic residues" evidence="1">
    <location>
        <begin position="573"/>
        <end position="585"/>
    </location>
</feature>
<dbReference type="STRING" id="701091.M2UCF8"/>
<feature type="compositionally biased region" description="Basic and acidic residues" evidence="1">
    <location>
        <begin position="382"/>
        <end position="391"/>
    </location>
</feature>
<accession>M2UCF8</accession>
<organism evidence="3 4">
    <name type="scientific">Cochliobolus heterostrophus (strain C5 / ATCC 48332 / race O)</name>
    <name type="common">Southern corn leaf blight fungus</name>
    <name type="synonym">Bipolaris maydis</name>
    <dbReference type="NCBI Taxonomy" id="701091"/>
    <lineage>
        <taxon>Eukaryota</taxon>
        <taxon>Fungi</taxon>
        <taxon>Dikarya</taxon>
        <taxon>Ascomycota</taxon>
        <taxon>Pezizomycotina</taxon>
        <taxon>Dothideomycetes</taxon>
        <taxon>Pleosporomycetidae</taxon>
        <taxon>Pleosporales</taxon>
        <taxon>Pleosporineae</taxon>
        <taxon>Pleosporaceae</taxon>
        <taxon>Bipolaris</taxon>
    </lineage>
</organism>
<feature type="region of interest" description="Disordered" evidence="1">
    <location>
        <begin position="364"/>
        <end position="392"/>
    </location>
</feature>
<feature type="region of interest" description="Disordered" evidence="1">
    <location>
        <begin position="205"/>
        <end position="279"/>
    </location>
</feature>
<feature type="region of interest" description="Disordered" evidence="1">
    <location>
        <begin position="1"/>
        <end position="34"/>
    </location>
</feature>
<dbReference type="HOGENOM" id="CLU_027080_0_0_1"/>
<evidence type="ECO:0000259" key="2">
    <source>
        <dbReference type="PROSITE" id="PS50090"/>
    </source>
</evidence>